<proteinExistence type="inferred from homology"/>
<evidence type="ECO:0000313" key="6">
    <source>
        <dbReference type="Proteomes" id="UP000215332"/>
    </source>
</evidence>
<dbReference type="NCBIfam" id="TIGR00666">
    <property type="entry name" value="PBP4"/>
    <property type="match status" value="1"/>
</dbReference>
<dbReference type="PRINTS" id="PR00922">
    <property type="entry name" value="DADACBPTASE3"/>
</dbReference>
<name>A0A239W3I0_9ACTN</name>
<dbReference type="EC" id="3.4.16.4" evidence="5"/>
<dbReference type="Pfam" id="PF02113">
    <property type="entry name" value="Peptidase_S13"/>
    <property type="match status" value="2"/>
</dbReference>
<dbReference type="GO" id="GO:0006508">
    <property type="term" value="P:proteolysis"/>
    <property type="evidence" value="ECO:0007669"/>
    <property type="project" value="InterPro"/>
</dbReference>
<evidence type="ECO:0000256" key="2">
    <source>
        <dbReference type="ARBA" id="ARBA00022801"/>
    </source>
</evidence>
<accession>A0A239W3I0</accession>
<evidence type="ECO:0000256" key="3">
    <source>
        <dbReference type="SAM" id="MobiDB-lite"/>
    </source>
</evidence>
<organism evidence="5 6">
    <name type="scientific">Cutibacterium granulosum</name>
    <dbReference type="NCBI Taxonomy" id="33011"/>
    <lineage>
        <taxon>Bacteria</taxon>
        <taxon>Bacillati</taxon>
        <taxon>Actinomycetota</taxon>
        <taxon>Actinomycetes</taxon>
        <taxon>Propionibacteriales</taxon>
        <taxon>Propionibacteriaceae</taxon>
        <taxon>Cutibacterium</taxon>
    </lineage>
</organism>
<feature type="region of interest" description="Disordered" evidence="3">
    <location>
        <begin position="31"/>
        <end position="101"/>
    </location>
</feature>
<evidence type="ECO:0000313" key="5">
    <source>
        <dbReference type="EMBL" id="SNV29061.1"/>
    </source>
</evidence>
<dbReference type="EMBL" id="LT906441">
    <property type="protein sequence ID" value="SNV29061.1"/>
    <property type="molecule type" value="Genomic_DNA"/>
</dbReference>
<dbReference type="GO" id="GO:0009002">
    <property type="term" value="F:serine-type D-Ala-D-Ala carboxypeptidase activity"/>
    <property type="evidence" value="ECO:0007669"/>
    <property type="project" value="UniProtKB-EC"/>
</dbReference>
<protein>
    <submittedName>
        <fullName evidence="5">D-alanyl-D-alanine carboxypeptidase dacC</fullName>
        <ecNumber evidence="5">3.4.16.4</ecNumber>
    </submittedName>
</protein>
<gene>
    <name evidence="5" type="primary">dacC</name>
    <name evidence="5" type="ORF">SAMEA4412665_00229</name>
</gene>
<dbReference type="Proteomes" id="UP000215332">
    <property type="component" value="Chromosome 1"/>
</dbReference>
<dbReference type="GO" id="GO:0000270">
    <property type="term" value="P:peptidoglycan metabolic process"/>
    <property type="evidence" value="ECO:0007669"/>
    <property type="project" value="TreeGrafter"/>
</dbReference>
<comment type="similarity">
    <text evidence="1">Belongs to the peptidase S13 family.</text>
</comment>
<dbReference type="KEGG" id="cgrn:4412665_00229"/>
<dbReference type="InterPro" id="IPR000667">
    <property type="entry name" value="Peptidase_S13"/>
</dbReference>
<keyword evidence="2 5" id="KW-0378">Hydrolase</keyword>
<keyword evidence="5" id="KW-0121">Carboxypeptidase</keyword>
<evidence type="ECO:0000256" key="4">
    <source>
        <dbReference type="SAM" id="SignalP"/>
    </source>
</evidence>
<sequence>MTHTRQRRRAGQPLKLLVLLVAVALTGSGTATCAHSMPVPNQLPTEDTRGASRHLPSGADAVPADGTKDSEEATGTAQKPRTTQKHGVIDAAPVEKADGHTDTAALAKRLTAIKGKPGHTAAAVVDPASGKELYAAGDDTLLMPASNLKVVTMASMLSVRDAGTRFTTTVVSPAPGKIVLVGGGDPYLKRSPGKDGGSWASTEQLAKRTAAALRKAGTTSVTLSYDDSLFRGATWHPSWPKDYADQVTTITSLWVDEGVDPATGVRVGNPADQAATTFADQLKANGIKVTGKPARTKGSGAKIAEVRSAPLEEIINRALLHSDNSATEVMGRQLALATGGKPDPAGVRAALQAKLKEFGAWQHGAVIDDASGLSRSNRVSPRMLATVWTKVLATPAMQPMLDGVPISGVTGGLSYRYDQPETKPARGLVHAKTGTLTGVASLSGWVRTPDGRVLVEGLIVNDAPVDQGQVWVDHASAAVSHG</sequence>
<keyword evidence="5" id="KW-0645">Protease</keyword>
<dbReference type="PANTHER" id="PTHR30023">
    <property type="entry name" value="D-ALANYL-D-ALANINE CARBOXYPEPTIDASE"/>
    <property type="match status" value="1"/>
</dbReference>
<keyword evidence="4" id="KW-0732">Signal</keyword>
<evidence type="ECO:0000256" key="1">
    <source>
        <dbReference type="ARBA" id="ARBA00006096"/>
    </source>
</evidence>
<dbReference type="eggNOG" id="COG2027">
    <property type="taxonomic scope" value="Bacteria"/>
</dbReference>
<dbReference type="InterPro" id="IPR012338">
    <property type="entry name" value="Beta-lactam/transpept-like"/>
</dbReference>
<reference evidence="5 6" key="1">
    <citation type="submission" date="2017-06" db="EMBL/GenBank/DDBJ databases">
        <authorList>
            <consortium name="Pathogen Informatics"/>
        </authorList>
    </citation>
    <scope>NUCLEOTIDE SEQUENCE [LARGE SCALE GENOMIC DNA]</scope>
    <source>
        <strain evidence="5 6">NCTC11865</strain>
    </source>
</reference>
<feature type="signal peptide" evidence="4">
    <location>
        <begin position="1"/>
        <end position="33"/>
    </location>
</feature>
<dbReference type="PANTHER" id="PTHR30023:SF0">
    <property type="entry name" value="PENICILLIN-SENSITIVE CARBOXYPEPTIDASE A"/>
    <property type="match status" value="1"/>
</dbReference>
<dbReference type="SUPFAM" id="SSF56601">
    <property type="entry name" value="beta-lactamase/transpeptidase-like"/>
    <property type="match status" value="1"/>
</dbReference>
<dbReference type="AlphaFoldDB" id="A0A239W3I0"/>
<dbReference type="Gene3D" id="3.40.710.10">
    <property type="entry name" value="DD-peptidase/beta-lactamase superfamily"/>
    <property type="match status" value="2"/>
</dbReference>
<feature type="chain" id="PRO_5038792384" evidence="4">
    <location>
        <begin position="34"/>
        <end position="482"/>
    </location>
</feature>